<protein>
    <submittedName>
        <fullName evidence="2">Uncharacterized protein</fullName>
    </submittedName>
</protein>
<evidence type="ECO:0000313" key="3">
    <source>
        <dbReference type="Proteomes" id="UP000269015"/>
    </source>
</evidence>
<evidence type="ECO:0000256" key="1">
    <source>
        <dbReference type="SAM" id="Phobius"/>
    </source>
</evidence>
<gene>
    <name evidence="2" type="ORF">EG352_21025</name>
</gene>
<keyword evidence="1" id="KW-0812">Transmembrane</keyword>
<dbReference type="Proteomes" id="UP000269015">
    <property type="component" value="Chromosome"/>
</dbReference>
<feature type="transmembrane region" description="Helical" evidence="1">
    <location>
        <begin position="79"/>
        <end position="98"/>
    </location>
</feature>
<dbReference type="EMBL" id="CP033930">
    <property type="protein sequence ID" value="AZB20051.1"/>
    <property type="molecule type" value="Genomic_DNA"/>
</dbReference>
<reference evidence="2 3" key="1">
    <citation type="submission" date="2018-11" db="EMBL/GenBank/DDBJ databases">
        <title>Proposal to divide the Flavobacteriaceae and reorganize its genera based on Amino Acid Identity values calculated from whole genome sequences.</title>
        <authorList>
            <person name="Nicholson A.C."/>
            <person name="Gulvik C.A."/>
            <person name="Whitney A.M."/>
            <person name="Humrighouse B.W."/>
            <person name="Bell M."/>
            <person name="Holmes B."/>
            <person name="Steigerwalt A.G."/>
            <person name="Villarma A."/>
            <person name="Sheth M."/>
            <person name="Batra D."/>
            <person name="Pryor J."/>
            <person name="Bernardet J.-F."/>
            <person name="Hugo C."/>
            <person name="Kampfer P."/>
            <person name="Newman J."/>
            <person name="McQuiston J.R."/>
        </authorList>
    </citation>
    <scope>NUCLEOTIDE SEQUENCE [LARGE SCALE GENOMIC DNA]</scope>
    <source>
        <strain evidence="2 3">H5559</strain>
    </source>
</reference>
<proteinExistence type="predicted"/>
<dbReference type="KEGG" id="cio:CEQ15_00785"/>
<keyword evidence="1" id="KW-0472">Membrane</keyword>
<organism evidence="2 3">
    <name type="scientific">Chryseobacterium indologenes</name>
    <name type="common">Flavobacterium indologenes</name>
    <dbReference type="NCBI Taxonomy" id="253"/>
    <lineage>
        <taxon>Bacteria</taxon>
        <taxon>Pseudomonadati</taxon>
        <taxon>Bacteroidota</taxon>
        <taxon>Flavobacteriia</taxon>
        <taxon>Flavobacteriales</taxon>
        <taxon>Weeksellaceae</taxon>
        <taxon>Chryseobacterium group</taxon>
        <taxon>Chryseobacterium</taxon>
    </lineage>
</organism>
<sequence>MSRGKFILLSILKTWGISLLISVIFLIIFLYVLQGVKERPRNCDMSGLAYVFVVFWITFLSSVSLSSLLSLLKQFQKGIMSGLCWFLLPAVVILYSFFAITNGKINGQETVLFLILNIPWMLVWIFYYYRFTTVFK</sequence>
<dbReference type="RefSeq" id="WP_061084364.1">
    <property type="nucleotide sequence ID" value="NZ_CP022058.2"/>
</dbReference>
<accession>A0AAD1DWZ0</accession>
<keyword evidence="1" id="KW-1133">Transmembrane helix</keyword>
<evidence type="ECO:0000313" key="2">
    <source>
        <dbReference type="EMBL" id="AZB20051.1"/>
    </source>
</evidence>
<feature type="transmembrane region" description="Helical" evidence="1">
    <location>
        <begin position="12"/>
        <end position="33"/>
    </location>
</feature>
<dbReference type="AlphaFoldDB" id="A0AAD1DWZ0"/>
<feature type="transmembrane region" description="Helical" evidence="1">
    <location>
        <begin position="48"/>
        <end position="72"/>
    </location>
</feature>
<name>A0AAD1DWZ0_CHRID</name>
<feature type="transmembrane region" description="Helical" evidence="1">
    <location>
        <begin position="110"/>
        <end position="129"/>
    </location>
</feature>